<accession>A0A7C9BG07</accession>
<dbReference type="PROSITE" id="PS50059">
    <property type="entry name" value="FKBP_PPIASE"/>
    <property type="match status" value="2"/>
</dbReference>
<dbReference type="PROSITE" id="PS51257">
    <property type="entry name" value="PROKAR_LIPOPROTEIN"/>
    <property type="match status" value="1"/>
</dbReference>
<dbReference type="PANTHER" id="PTHR43811">
    <property type="entry name" value="FKBP-TYPE PEPTIDYL-PROLYL CIS-TRANS ISOMERASE FKPA"/>
    <property type="match status" value="1"/>
</dbReference>
<evidence type="ECO:0000256" key="1">
    <source>
        <dbReference type="ARBA" id="ARBA00000971"/>
    </source>
</evidence>
<keyword evidence="7" id="KW-0732">Signal</keyword>
<dbReference type="GO" id="GO:0003755">
    <property type="term" value="F:peptidyl-prolyl cis-trans isomerase activity"/>
    <property type="evidence" value="ECO:0007669"/>
    <property type="project" value="UniProtKB-UniRule"/>
</dbReference>
<sequence>MKRKISGYCLMMMAVLGIAACQDKLDNTDEDQLTKNEESIQNYLTANNLSATRDTSGLYFVKKETNPQGVKPNLGDEVSVYYQMYTLDGTLIDSTETVAKKPLKFPLGVNYLLPGMERGISLMRTGEKMTVLLPFYLAFGNVGYQKVPAYSPIRVEMQLADVRTEARQIADYIKNKDYFVSETTPSGITIVRQNTVAGDTLGKGKSVSVTYVGKNLAGTQFDSGTFQFVTGTGAAVKGFDEGVRRLHKGEKAILIFPSSLGYGAAGAKNQQTGAYVVLPYAPLAFEVEVTQ</sequence>
<evidence type="ECO:0000313" key="9">
    <source>
        <dbReference type="EMBL" id="MPR33463.1"/>
    </source>
</evidence>
<proteinExistence type="inferred from homology"/>
<dbReference type="InterPro" id="IPR001179">
    <property type="entry name" value="PPIase_FKBP_dom"/>
</dbReference>
<keyword evidence="4 5" id="KW-0413">Isomerase</keyword>
<evidence type="ECO:0000313" key="10">
    <source>
        <dbReference type="Proteomes" id="UP000479293"/>
    </source>
</evidence>
<dbReference type="RefSeq" id="WP_152758729.1">
    <property type="nucleotide sequence ID" value="NZ_WHLY01000002.1"/>
</dbReference>
<dbReference type="EMBL" id="WHLY01000002">
    <property type="protein sequence ID" value="MPR33463.1"/>
    <property type="molecule type" value="Genomic_DNA"/>
</dbReference>
<dbReference type="EC" id="5.2.1.8" evidence="6"/>
<comment type="similarity">
    <text evidence="2 6">Belongs to the FKBP-type PPIase family.</text>
</comment>
<feature type="signal peptide" evidence="7">
    <location>
        <begin position="1"/>
        <end position="19"/>
    </location>
</feature>
<dbReference type="Pfam" id="PF00254">
    <property type="entry name" value="FKBP_C"/>
    <property type="match status" value="2"/>
</dbReference>
<protein>
    <recommendedName>
        <fullName evidence="6">Peptidyl-prolyl cis-trans isomerase</fullName>
        <ecNumber evidence="6">5.2.1.8</ecNumber>
    </recommendedName>
</protein>
<reference evidence="9 10" key="1">
    <citation type="submission" date="2019-10" db="EMBL/GenBank/DDBJ databases">
        <title>Draft Genome Sequence of Cytophagaceae sp. SJW1-29.</title>
        <authorList>
            <person name="Choi A."/>
        </authorList>
    </citation>
    <scope>NUCLEOTIDE SEQUENCE [LARGE SCALE GENOMIC DNA]</scope>
    <source>
        <strain evidence="9 10">SJW1-29</strain>
    </source>
</reference>
<comment type="caution">
    <text evidence="9">The sequence shown here is derived from an EMBL/GenBank/DDBJ whole genome shotgun (WGS) entry which is preliminary data.</text>
</comment>
<dbReference type="Gene3D" id="3.10.50.40">
    <property type="match status" value="2"/>
</dbReference>
<feature type="chain" id="PRO_5028934672" description="Peptidyl-prolyl cis-trans isomerase" evidence="7">
    <location>
        <begin position="20"/>
        <end position="291"/>
    </location>
</feature>
<comment type="catalytic activity">
    <reaction evidence="1 5 6">
        <text>[protein]-peptidylproline (omega=180) = [protein]-peptidylproline (omega=0)</text>
        <dbReference type="Rhea" id="RHEA:16237"/>
        <dbReference type="Rhea" id="RHEA-COMP:10747"/>
        <dbReference type="Rhea" id="RHEA-COMP:10748"/>
        <dbReference type="ChEBI" id="CHEBI:83833"/>
        <dbReference type="ChEBI" id="CHEBI:83834"/>
        <dbReference type="EC" id="5.2.1.8"/>
    </reaction>
</comment>
<name>A0A7C9BG07_9BACT</name>
<dbReference type="InterPro" id="IPR046357">
    <property type="entry name" value="PPIase_dom_sf"/>
</dbReference>
<keyword evidence="3 5" id="KW-0697">Rotamase</keyword>
<dbReference type="Proteomes" id="UP000479293">
    <property type="component" value="Unassembled WGS sequence"/>
</dbReference>
<dbReference type="AlphaFoldDB" id="A0A7C9BG07"/>
<dbReference type="PANTHER" id="PTHR43811:SF19">
    <property type="entry name" value="39 KDA FK506-BINDING NUCLEAR PROTEIN"/>
    <property type="match status" value="1"/>
</dbReference>
<organism evidence="9 10">
    <name type="scientific">Salmonirosea aquatica</name>
    <dbReference type="NCBI Taxonomy" id="2654236"/>
    <lineage>
        <taxon>Bacteria</taxon>
        <taxon>Pseudomonadati</taxon>
        <taxon>Bacteroidota</taxon>
        <taxon>Cytophagia</taxon>
        <taxon>Cytophagales</taxon>
        <taxon>Spirosomataceae</taxon>
        <taxon>Salmonirosea</taxon>
    </lineage>
</organism>
<evidence type="ECO:0000256" key="3">
    <source>
        <dbReference type="ARBA" id="ARBA00023110"/>
    </source>
</evidence>
<gene>
    <name evidence="9" type="ORF">GBK04_08820</name>
</gene>
<evidence type="ECO:0000256" key="4">
    <source>
        <dbReference type="ARBA" id="ARBA00023235"/>
    </source>
</evidence>
<feature type="domain" description="PPIase FKBP-type" evidence="8">
    <location>
        <begin position="75"/>
        <end position="163"/>
    </location>
</feature>
<evidence type="ECO:0000256" key="2">
    <source>
        <dbReference type="ARBA" id="ARBA00006577"/>
    </source>
</evidence>
<feature type="domain" description="PPIase FKBP-type" evidence="8">
    <location>
        <begin position="204"/>
        <end position="291"/>
    </location>
</feature>
<evidence type="ECO:0000259" key="8">
    <source>
        <dbReference type="PROSITE" id="PS50059"/>
    </source>
</evidence>
<evidence type="ECO:0000256" key="6">
    <source>
        <dbReference type="RuleBase" id="RU003915"/>
    </source>
</evidence>
<evidence type="ECO:0000256" key="5">
    <source>
        <dbReference type="PROSITE-ProRule" id="PRU00277"/>
    </source>
</evidence>
<dbReference type="SUPFAM" id="SSF54534">
    <property type="entry name" value="FKBP-like"/>
    <property type="match status" value="2"/>
</dbReference>
<keyword evidence="10" id="KW-1185">Reference proteome</keyword>
<evidence type="ECO:0000256" key="7">
    <source>
        <dbReference type="SAM" id="SignalP"/>
    </source>
</evidence>